<dbReference type="GO" id="GO:0042138">
    <property type="term" value="P:meiotic DNA double-strand break formation"/>
    <property type="evidence" value="ECO:0007669"/>
    <property type="project" value="TreeGrafter"/>
</dbReference>
<dbReference type="GO" id="GO:0006303">
    <property type="term" value="P:double-strand break repair via nonhomologous end joining"/>
    <property type="evidence" value="ECO:0007669"/>
    <property type="project" value="TreeGrafter"/>
</dbReference>
<accession>A0A7R9FE97</accession>
<dbReference type="InterPro" id="IPR007281">
    <property type="entry name" value="Mre11_DNA-bd"/>
</dbReference>
<dbReference type="SUPFAM" id="SSF56300">
    <property type="entry name" value="Metallo-dependent phosphatases"/>
    <property type="match status" value="1"/>
</dbReference>
<dbReference type="GO" id="GO:0000014">
    <property type="term" value="F:single-stranded DNA endodeoxyribonuclease activity"/>
    <property type="evidence" value="ECO:0007669"/>
    <property type="project" value="TreeGrafter"/>
</dbReference>
<name>A0A7R9FE97_9NEOP</name>
<evidence type="ECO:0000256" key="1">
    <source>
        <dbReference type="ARBA" id="ARBA00022801"/>
    </source>
</evidence>
<dbReference type="Pfam" id="PF00149">
    <property type="entry name" value="Metallophos"/>
    <property type="match status" value="1"/>
</dbReference>
<dbReference type="InterPro" id="IPR029052">
    <property type="entry name" value="Metallo-depent_PP-like"/>
</dbReference>
<dbReference type="GO" id="GO:0030870">
    <property type="term" value="C:Mre11 complex"/>
    <property type="evidence" value="ECO:0007669"/>
    <property type="project" value="TreeGrafter"/>
</dbReference>
<feature type="domain" description="Mre11 DNA-binding" evidence="2">
    <location>
        <begin position="199"/>
        <end position="342"/>
    </location>
</feature>
<dbReference type="EMBL" id="OE000019">
    <property type="protein sequence ID" value="CAD7451961.1"/>
    <property type="molecule type" value="Genomic_DNA"/>
</dbReference>
<organism evidence="3">
    <name type="scientific">Timema tahoe</name>
    <dbReference type="NCBI Taxonomy" id="61484"/>
    <lineage>
        <taxon>Eukaryota</taxon>
        <taxon>Metazoa</taxon>
        <taxon>Ecdysozoa</taxon>
        <taxon>Arthropoda</taxon>
        <taxon>Hexapoda</taxon>
        <taxon>Insecta</taxon>
        <taxon>Pterygota</taxon>
        <taxon>Neoptera</taxon>
        <taxon>Polyneoptera</taxon>
        <taxon>Phasmatodea</taxon>
        <taxon>Timematodea</taxon>
        <taxon>Timematoidea</taxon>
        <taxon>Timematidae</taxon>
        <taxon>Timema</taxon>
    </lineage>
</organism>
<dbReference type="Pfam" id="PF04152">
    <property type="entry name" value="Mre11_DNA_bind"/>
    <property type="match status" value="1"/>
</dbReference>
<dbReference type="GO" id="GO:0035861">
    <property type="term" value="C:site of double-strand break"/>
    <property type="evidence" value="ECO:0007669"/>
    <property type="project" value="TreeGrafter"/>
</dbReference>
<dbReference type="GO" id="GO:0007095">
    <property type="term" value="P:mitotic G2 DNA damage checkpoint signaling"/>
    <property type="evidence" value="ECO:0007669"/>
    <property type="project" value="TreeGrafter"/>
</dbReference>
<gene>
    <name evidence="3" type="ORF">TTEB3V08_LOCUS156</name>
</gene>
<dbReference type="Gene3D" id="3.60.21.10">
    <property type="match status" value="1"/>
</dbReference>
<dbReference type="GO" id="GO:0031573">
    <property type="term" value="P:mitotic intra-S DNA damage checkpoint signaling"/>
    <property type="evidence" value="ECO:0007669"/>
    <property type="project" value="TreeGrafter"/>
</dbReference>
<sequence length="450" mass="52059">MRPPKRVTVEFLSDQSVNFQHCKNPVVNYEDPNLNISIPIFSINGNHDDCSAMEVSAMDVLASTGLVNYFAKWDDFQKVDVSPLLIQKGKTRLAIFGLSYMKDERLSRLFRNGKVQLFRPKEDKEAWFNLMVLHQNRADHGVYTYIPEEALDDFLDLVMWGHEHECRIAPEWNPSQSFYVTQPGSSVATSLSKGETAEKHVGLLQVEQYVAAHVEKLIEQSRSQLTGHKLQPKEPLIRIRVEYKEEWQIFNNSIFGQQFINRVANFKDIILLRLEYSTEKKKKFDDGLDMSVMEFILRQEDMQSSEGTSVEKVVEKYFENTEEDRQLKVHSVKGLGEAIKSLLDYDDEKVLDKLVNHQIEKLKGHLFKNVTESLTTVVDEIERFRVERMNKAEEEAKETHLDIQEEALHLGRPEVEGVEGFELLPGLPLHEIEVAYGSRNHNPITFHIKK</sequence>
<keyword evidence="1" id="KW-0378">Hydrolase</keyword>
<dbReference type="InterPro" id="IPR004843">
    <property type="entry name" value="Calcineurin-like_PHP"/>
</dbReference>
<dbReference type="CDD" id="cd00840">
    <property type="entry name" value="MPP_Mre11_N"/>
    <property type="match status" value="1"/>
</dbReference>
<dbReference type="GO" id="GO:0000723">
    <property type="term" value="P:telomere maintenance"/>
    <property type="evidence" value="ECO:0007669"/>
    <property type="project" value="TreeGrafter"/>
</dbReference>
<dbReference type="GO" id="GO:0030145">
    <property type="term" value="F:manganese ion binding"/>
    <property type="evidence" value="ECO:0007669"/>
    <property type="project" value="InterPro"/>
</dbReference>
<dbReference type="PANTHER" id="PTHR10139">
    <property type="entry name" value="DOUBLE-STRAND BREAK REPAIR PROTEIN MRE11"/>
    <property type="match status" value="1"/>
</dbReference>
<evidence type="ECO:0000313" key="3">
    <source>
        <dbReference type="EMBL" id="CAD7451961.1"/>
    </source>
</evidence>
<dbReference type="GO" id="GO:0000724">
    <property type="term" value="P:double-strand break repair via homologous recombination"/>
    <property type="evidence" value="ECO:0007669"/>
    <property type="project" value="TreeGrafter"/>
</dbReference>
<dbReference type="SMART" id="SM01347">
    <property type="entry name" value="Mre11_DNA_bind"/>
    <property type="match status" value="1"/>
</dbReference>
<dbReference type="AlphaFoldDB" id="A0A7R9FE97"/>
<dbReference type="GO" id="GO:0097552">
    <property type="term" value="P:mitochondrial double-strand break repair via homologous recombination"/>
    <property type="evidence" value="ECO:0007669"/>
    <property type="project" value="TreeGrafter"/>
</dbReference>
<reference evidence="3" key="1">
    <citation type="submission" date="2020-11" db="EMBL/GenBank/DDBJ databases">
        <authorList>
            <person name="Tran Van P."/>
        </authorList>
    </citation>
    <scope>NUCLEOTIDE SEQUENCE</scope>
</reference>
<proteinExistence type="predicted"/>
<dbReference type="InterPro" id="IPR041796">
    <property type="entry name" value="Mre11_N"/>
</dbReference>
<evidence type="ECO:0000259" key="2">
    <source>
        <dbReference type="SMART" id="SM01347"/>
    </source>
</evidence>
<dbReference type="PANTHER" id="PTHR10139:SF1">
    <property type="entry name" value="DOUBLE-STRAND BREAK REPAIR PROTEIN MRE11"/>
    <property type="match status" value="1"/>
</dbReference>
<protein>
    <recommendedName>
        <fullName evidence="2">Mre11 DNA-binding domain-containing protein</fullName>
    </recommendedName>
</protein>